<feature type="transmembrane region" description="Helical" evidence="1">
    <location>
        <begin position="422"/>
        <end position="444"/>
    </location>
</feature>
<feature type="transmembrane region" description="Helical" evidence="1">
    <location>
        <begin position="362"/>
        <end position="385"/>
    </location>
</feature>
<evidence type="ECO:0000313" key="2">
    <source>
        <dbReference type="EMBL" id="STY72102.1"/>
    </source>
</evidence>
<dbReference type="Proteomes" id="UP000255234">
    <property type="component" value="Unassembled WGS sequence"/>
</dbReference>
<feature type="transmembrane region" description="Helical" evidence="1">
    <location>
        <begin position="28"/>
        <end position="47"/>
    </location>
</feature>
<keyword evidence="1" id="KW-0812">Transmembrane</keyword>
<dbReference type="EMBL" id="UGPP01000001">
    <property type="protein sequence ID" value="STY72102.1"/>
    <property type="molecule type" value="Genomic_DNA"/>
</dbReference>
<keyword evidence="1" id="KW-0472">Membrane</keyword>
<organism evidence="2 3">
    <name type="scientific">Megamonas hypermegale</name>
    <dbReference type="NCBI Taxonomy" id="158847"/>
    <lineage>
        <taxon>Bacteria</taxon>
        <taxon>Bacillati</taxon>
        <taxon>Bacillota</taxon>
        <taxon>Negativicutes</taxon>
        <taxon>Selenomonadales</taxon>
        <taxon>Selenomonadaceae</taxon>
        <taxon>Megamonas</taxon>
    </lineage>
</organism>
<gene>
    <name evidence="2" type="ORF">NCTC10571_02292</name>
</gene>
<evidence type="ECO:0000313" key="3">
    <source>
        <dbReference type="Proteomes" id="UP000255234"/>
    </source>
</evidence>
<feature type="transmembrane region" description="Helical" evidence="1">
    <location>
        <begin position="240"/>
        <end position="263"/>
    </location>
</feature>
<feature type="transmembrane region" description="Helical" evidence="1">
    <location>
        <begin position="6"/>
        <end position="21"/>
    </location>
</feature>
<evidence type="ECO:0008006" key="4">
    <source>
        <dbReference type="Google" id="ProtNLM"/>
    </source>
</evidence>
<dbReference type="NCBIfam" id="TIGR04370">
    <property type="entry name" value="glyco_rpt_poly"/>
    <property type="match status" value="1"/>
</dbReference>
<feature type="transmembrane region" description="Helical" evidence="1">
    <location>
        <begin position="161"/>
        <end position="178"/>
    </location>
</feature>
<reference evidence="2 3" key="1">
    <citation type="submission" date="2018-06" db="EMBL/GenBank/DDBJ databases">
        <authorList>
            <consortium name="Pathogen Informatics"/>
            <person name="Doyle S."/>
        </authorList>
    </citation>
    <scope>NUCLEOTIDE SEQUENCE [LARGE SCALE GENOMIC DNA]</scope>
    <source>
        <strain evidence="2 3">NCTC10571</strain>
    </source>
</reference>
<dbReference type="AlphaFoldDB" id="A0A378NUN6"/>
<feature type="transmembrane region" description="Helical" evidence="1">
    <location>
        <begin position="212"/>
        <end position="228"/>
    </location>
</feature>
<keyword evidence="1" id="KW-1133">Transmembrane helix</keyword>
<feature type="transmembrane region" description="Helical" evidence="1">
    <location>
        <begin position="397"/>
        <end position="416"/>
    </location>
</feature>
<name>A0A378NUN6_9FIRM</name>
<proteinExistence type="predicted"/>
<protein>
    <recommendedName>
        <fullName evidence="4">Oligosaccharide repeat unit polymerase</fullName>
    </recommendedName>
</protein>
<evidence type="ECO:0000256" key="1">
    <source>
        <dbReference type="SAM" id="Phobius"/>
    </source>
</evidence>
<feature type="transmembrane region" description="Helical" evidence="1">
    <location>
        <begin position="59"/>
        <end position="82"/>
    </location>
</feature>
<feature type="transmembrane region" description="Helical" evidence="1">
    <location>
        <begin position="190"/>
        <end position="206"/>
    </location>
</feature>
<accession>A0A378NUN6</accession>
<sequence>MLIYLLLVIIMLFWLISYIFTKKDILSLPSIFCGTFIISILFAIPNLEKWNFDMGERTFGVIFLGIVSYCISFFIIYYLFIIKNKNLKYMKRYSPVCITKKKIYLFLIVQIITALLVYIEISKIAALYGMTDSLAEKILAYRVNYVMEGDVEAKLPSYVEWLYGFSYFGTYILIYKMACDYYNKIKVPKIYILVVSIEVIISLLFGNRGFSINLLIYLSILYYIFYLRKSFWVINIKKITIIKIGIVMVGALVLFPTLGAYIIGRTNDDFFDRDMMLYIWDNLSIYIGAPLKLLDLYLYTDYTDVSDMPLGFATFQNIYSWIALKLNIINWQVTNLGLEFRTDNFSSLGNVYTIFRPFMMDFGYIGVIVFTLFMGTFSAIFYYLIKYKRSLWNRSNIDYYTIFYGYLFCQILFSFFSNRFYGNIFSFSMIKTIILCFIFEYIFIKRRNEEQL</sequence>
<feature type="transmembrane region" description="Helical" evidence="1">
    <location>
        <begin position="103"/>
        <end position="121"/>
    </location>
</feature>